<keyword evidence="4" id="KW-0812">Transmembrane</keyword>
<organism evidence="5 6">
    <name type="scientific">Saccharopolyspora gloriosae</name>
    <dbReference type="NCBI Taxonomy" id="455344"/>
    <lineage>
        <taxon>Bacteria</taxon>
        <taxon>Bacillati</taxon>
        <taxon>Actinomycetota</taxon>
        <taxon>Actinomycetes</taxon>
        <taxon>Pseudonocardiales</taxon>
        <taxon>Pseudonocardiaceae</taxon>
        <taxon>Saccharopolyspora</taxon>
    </lineage>
</organism>
<name>A0A840NKF2_9PSEU</name>
<dbReference type="EMBL" id="JACHIV010000001">
    <property type="protein sequence ID" value="MBB5072360.1"/>
    <property type="molecule type" value="Genomic_DNA"/>
</dbReference>
<comment type="caution">
    <text evidence="5">The sequence shown here is derived from an EMBL/GenBank/DDBJ whole genome shotgun (WGS) entry which is preliminary data.</text>
</comment>
<dbReference type="AlphaFoldDB" id="A0A840NKF2"/>
<keyword evidence="6" id="KW-1185">Reference proteome</keyword>
<accession>A0A840NKF2</accession>
<feature type="transmembrane region" description="Helical" evidence="4">
    <location>
        <begin position="426"/>
        <end position="446"/>
    </location>
</feature>
<evidence type="ECO:0000313" key="6">
    <source>
        <dbReference type="Proteomes" id="UP000580474"/>
    </source>
</evidence>
<dbReference type="Gene3D" id="3.90.640.10">
    <property type="entry name" value="Actin, Chain A, domain 4"/>
    <property type="match status" value="1"/>
</dbReference>
<evidence type="ECO:0000256" key="3">
    <source>
        <dbReference type="ARBA" id="ARBA00023186"/>
    </source>
</evidence>
<dbReference type="InterPro" id="IPR043129">
    <property type="entry name" value="ATPase_NBD"/>
</dbReference>
<dbReference type="Pfam" id="PF00012">
    <property type="entry name" value="HSP70"/>
    <property type="match status" value="1"/>
</dbReference>
<evidence type="ECO:0000256" key="1">
    <source>
        <dbReference type="ARBA" id="ARBA00022741"/>
    </source>
</evidence>
<keyword evidence="3" id="KW-0143">Chaperone</keyword>
<dbReference type="SUPFAM" id="SSF53067">
    <property type="entry name" value="Actin-like ATPase domain"/>
    <property type="match status" value="2"/>
</dbReference>
<keyword evidence="4" id="KW-1133">Transmembrane helix</keyword>
<dbReference type="GO" id="GO:0005524">
    <property type="term" value="F:ATP binding"/>
    <property type="evidence" value="ECO:0007669"/>
    <property type="project" value="UniProtKB-KW"/>
</dbReference>
<sequence length="459" mass="48322">MPYVLGIHVGATATSAAIARRQGGRWGAATPLPLSSTGHTVPTVLCRVQDGSFVAGEPASRQELTHHEWVVRGFTRQVGDDAPLLVGSEFVTAQALVAAVVEWVADNVAQQLGHPAEHITVAHSAAWGPFRSHLVRQALAGLGLRDLTLVPEPLAVALDYASKQQVAEQDAVAVANVGGTGFDATVLRRRAPGFDVLGSSLDSGHPSGQDLDDEVFAHLRAELGSQLDAMDPADPEHRAALAGLRADCVRAKEALSHHPGTTVRVDLPNLRTDFAISRSRYEQLARPHLERVPELLLQAVQSAAVSPEDLSALVLAGGTMRTPMAKQLVAERLERTPQVDAAPELVAARGAAVSAVGVLSSVSDQAASVAETSVLMRVEGPGSGGLDVIDGEPEREAPVRPPVQVEPMYLEPPDEDRQRLFKILKLSAAALLIIGGLVLTLVQGVGGTQPASPITSQQR</sequence>
<keyword evidence="1" id="KW-0547">Nucleotide-binding</keyword>
<dbReference type="Gene3D" id="3.30.420.40">
    <property type="match status" value="2"/>
</dbReference>
<proteinExistence type="predicted"/>
<dbReference type="PANTHER" id="PTHR45639:SF34">
    <property type="entry name" value="CHAPERONE PROTEIN DNAK"/>
    <property type="match status" value="1"/>
</dbReference>
<evidence type="ECO:0000256" key="4">
    <source>
        <dbReference type="SAM" id="Phobius"/>
    </source>
</evidence>
<evidence type="ECO:0000313" key="5">
    <source>
        <dbReference type="EMBL" id="MBB5072360.1"/>
    </source>
</evidence>
<gene>
    <name evidence="5" type="ORF">BJ969_005448</name>
</gene>
<dbReference type="RefSeq" id="WP_184483656.1">
    <property type="nucleotide sequence ID" value="NZ_JACHIV010000001.1"/>
</dbReference>
<keyword evidence="4" id="KW-0472">Membrane</keyword>
<dbReference type="GO" id="GO:0140662">
    <property type="term" value="F:ATP-dependent protein folding chaperone"/>
    <property type="evidence" value="ECO:0007669"/>
    <property type="project" value="InterPro"/>
</dbReference>
<keyword evidence="2" id="KW-0067">ATP-binding</keyword>
<dbReference type="Proteomes" id="UP000580474">
    <property type="component" value="Unassembled WGS sequence"/>
</dbReference>
<dbReference type="InterPro" id="IPR013126">
    <property type="entry name" value="Hsp_70_fam"/>
</dbReference>
<reference evidence="5 6" key="1">
    <citation type="submission" date="2020-08" db="EMBL/GenBank/DDBJ databases">
        <title>Sequencing the genomes of 1000 actinobacteria strains.</title>
        <authorList>
            <person name="Klenk H.-P."/>
        </authorList>
    </citation>
    <scope>NUCLEOTIDE SEQUENCE [LARGE SCALE GENOMIC DNA]</scope>
    <source>
        <strain evidence="5 6">DSM 45582</strain>
    </source>
</reference>
<protein>
    <submittedName>
        <fullName evidence="5">Molecular chaperone DnaK (HSP70)</fullName>
    </submittedName>
</protein>
<dbReference type="PANTHER" id="PTHR45639">
    <property type="entry name" value="HSC70CB, ISOFORM G-RELATED"/>
    <property type="match status" value="1"/>
</dbReference>
<evidence type="ECO:0000256" key="2">
    <source>
        <dbReference type="ARBA" id="ARBA00022840"/>
    </source>
</evidence>
<dbReference type="GO" id="GO:0030968">
    <property type="term" value="P:endoplasmic reticulum unfolded protein response"/>
    <property type="evidence" value="ECO:0007669"/>
    <property type="project" value="TreeGrafter"/>
</dbReference>